<proteinExistence type="predicted"/>
<accession>A0A8X8AV03</accession>
<dbReference type="EMBL" id="JAAMPC010000005">
    <property type="protein sequence ID" value="KAG2311322.1"/>
    <property type="molecule type" value="Genomic_DNA"/>
</dbReference>
<evidence type="ECO:0000313" key="3">
    <source>
        <dbReference type="Proteomes" id="UP000886595"/>
    </source>
</evidence>
<name>A0A8X8AV03_BRACI</name>
<dbReference type="Proteomes" id="UP000886595">
    <property type="component" value="Unassembled WGS sequence"/>
</dbReference>
<feature type="region of interest" description="Disordered" evidence="1">
    <location>
        <begin position="76"/>
        <end position="98"/>
    </location>
</feature>
<protein>
    <recommendedName>
        <fullName evidence="4">Retrotransposon gag domain-containing protein</fullName>
    </recommendedName>
</protein>
<keyword evidence="3" id="KW-1185">Reference proteome</keyword>
<reference evidence="2 3" key="1">
    <citation type="submission" date="2020-02" db="EMBL/GenBank/DDBJ databases">
        <authorList>
            <person name="Ma Q."/>
            <person name="Huang Y."/>
            <person name="Song X."/>
            <person name="Pei D."/>
        </authorList>
    </citation>
    <scope>NUCLEOTIDE SEQUENCE [LARGE SCALE GENOMIC DNA]</scope>
    <source>
        <strain evidence="2">Sxm20200214</strain>
        <tissue evidence="2">Leaf</tissue>
    </source>
</reference>
<dbReference type="AlphaFoldDB" id="A0A8X8AV03"/>
<evidence type="ECO:0000313" key="2">
    <source>
        <dbReference type="EMBL" id="KAG2311322.1"/>
    </source>
</evidence>
<gene>
    <name evidence="2" type="ORF">Bca52824_022879</name>
</gene>
<evidence type="ECO:0008006" key="4">
    <source>
        <dbReference type="Google" id="ProtNLM"/>
    </source>
</evidence>
<sequence length="98" mass="11628">MVSRIKQGSMSVPEYEELFLSLPIMKKKGEQYLIKIAIDGLKKEIRDGLKSTEFPTLRSLFHEAADVEDILEKEKQKRRLNSPRRRKKKRRLNRFVDP</sequence>
<comment type="caution">
    <text evidence="2">The sequence shown here is derived from an EMBL/GenBank/DDBJ whole genome shotgun (WGS) entry which is preliminary data.</text>
</comment>
<organism evidence="2 3">
    <name type="scientific">Brassica carinata</name>
    <name type="common">Ethiopian mustard</name>
    <name type="synonym">Abyssinian cabbage</name>
    <dbReference type="NCBI Taxonomy" id="52824"/>
    <lineage>
        <taxon>Eukaryota</taxon>
        <taxon>Viridiplantae</taxon>
        <taxon>Streptophyta</taxon>
        <taxon>Embryophyta</taxon>
        <taxon>Tracheophyta</taxon>
        <taxon>Spermatophyta</taxon>
        <taxon>Magnoliopsida</taxon>
        <taxon>eudicotyledons</taxon>
        <taxon>Gunneridae</taxon>
        <taxon>Pentapetalae</taxon>
        <taxon>rosids</taxon>
        <taxon>malvids</taxon>
        <taxon>Brassicales</taxon>
        <taxon>Brassicaceae</taxon>
        <taxon>Brassiceae</taxon>
        <taxon>Brassica</taxon>
    </lineage>
</organism>
<evidence type="ECO:0000256" key="1">
    <source>
        <dbReference type="SAM" id="MobiDB-lite"/>
    </source>
</evidence>